<dbReference type="GO" id="GO:0003677">
    <property type="term" value="F:DNA binding"/>
    <property type="evidence" value="ECO:0007669"/>
    <property type="project" value="UniProtKB-KW"/>
</dbReference>
<dbReference type="PROSITE" id="PS50949">
    <property type="entry name" value="HTH_GNTR"/>
    <property type="match status" value="1"/>
</dbReference>
<dbReference type="InterPro" id="IPR036390">
    <property type="entry name" value="WH_DNA-bd_sf"/>
</dbReference>
<dbReference type="CDD" id="cd07377">
    <property type="entry name" value="WHTH_GntR"/>
    <property type="match status" value="1"/>
</dbReference>
<dbReference type="SMART" id="SM00895">
    <property type="entry name" value="FCD"/>
    <property type="match status" value="1"/>
</dbReference>
<dbReference type="SMART" id="SM00345">
    <property type="entry name" value="HTH_GNTR"/>
    <property type="match status" value="1"/>
</dbReference>
<proteinExistence type="predicted"/>
<dbReference type="PANTHER" id="PTHR43537:SF5">
    <property type="entry name" value="UXU OPERON TRANSCRIPTIONAL REGULATOR"/>
    <property type="match status" value="1"/>
</dbReference>
<evidence type="ECO:0000256" key="1">
    <source>
        <dbReference type="ARBA" id="ARBA00023015"/>
    </source>
</evidence>
<dbReference type="GO" id="GO:0003700">
    <property type="term" value="F:DNA-binding transcription factor activity"/>
    <property type="evidence" value="ECO:0007669"/>
    <property type="project" value="InterPro"/>
</dbReference>
<reference evidence="5 6" key="1">
    <citation type="journal article" date="2015" name="Antonie Van Leeuwenhoek">
        <title>Bosea vaviloviae sp. nov., a new species of slow-growing rhizobia isolated from nodules of the relict species Vavilovia formosa (Stev.) Fed.</title>
        <authorList>
            <person name="Safronova V.I."/>
            <person name="Kuznetsova I.G."/>
            <person name="Sazanova A.L."/>
            <person name="Kimeklis A.K."/>
            <person name="Belimov A.A."/>
            <person name="Andronov E.E."/>
            <person name="Pinaev A.G."/>
            <person name="Chizhevskaya E.P."/>
            <person name="Pukhaev A.R."/>
            <person name="Popov K.P."/>
            <person name="Willems A."/>
            <person name="Tikhonovich I.A."/>
        </authorList>
    </citation>
    <scope>NUCLEOTIDE SEQUENCE [LARGE SCALE GENOMIC DNA]</scope>
    <source>
        <strain evidence="5 6">Vaf18</strain>
        <plasmid evidence="5">unnamed1</plasmid>
    </source>
</reference>
<protein>
    <recommendedName>
        <fullName evidence="4">HTH gntR-type domain-containing protein</fullName>
    </recommendedName>
</protein>
<dbReference type="PANTHER" id="PTHR43537">
    <property type="entry name" value="TRANSCRIPTIONAL REGULATOR, GNTR FAMILY"/>
    <property type="match status" value="1"/>
</dbReference>
<keyword evidence="5" id="KW-0614">Plasmid</keyword>
<dbReference type="SUPFAM" id="SSF46785">
    <property type="entry name" value="Winged helix' DNA-binding domain"/>
    <property type="match status" value="1"/>
</dbReference>
<geneLocation type="plasmid" evidence="5 6">
    <name>unnamed1</name>
</geneLocation>
<dbReference type="Proteomes" id="UP000094969">
    <property type="component" value="Plasmid unnamed1"/>
</dbReference>
<sequence>MLLSSIGSRPNLAADAAAAMAGSIRTGALQPGARLPSETELARQLGVSRPVVREAIAYLKADGIVESRRGLGLFVNQQDSLRLRRAEIEVSEQSILQFLEFRLGLEVEAAQLASLRHTPEDLMRMEAADAALNAADDIGEESSQHDLALHLAIAAAAQNPLFLNVLQFVSSPLLNSIKSMRAKDLGEASNIAIRRADHAAILDRIRARDPAGAGEAMRKHIGESYRRYAAQVTTGGPKPIHPALQAAATQER</sequence>
<evidence type="ECO:0000259" key="4">
    <source>
        <dbReference type="PROSITE" id="PS50949"/>
    </source>
</evidence>
<dbReference type="InterPro" id="IPR008920">
    <property type="entry name" value="TF_FadR/GntR_C"/>
</dbReference>
<organism evidence="5 6">
    <name type="scientific">Bosea vaviloviae</name>
    <dbReference type="NCBI Taxonomy" id="1526658"/>
    <lineage>
        <taxon>Bacteria</taxon>
        <taxon>Pseudomonadati</taxon>
        <taxon>Pseudomonadota</taxon>
        <taxon>Alphaproteobacteria</taxon>
        <taxon>Hyphomicrobiales</taxon>
        <taxon>Boseaceae</taxon>
        <taxon>Bosea</taxon>
    </lineage>
</organism>
<evidence type="ECO:0000256" key="2">
    <source>
        <dbReference type="ARBA" id="ARBA00023125"/>
    </source>
</evidence>
<accession>A0A1D7UCH7</accession>
<dbReference type="PRINTS" id="PR00035">
    <property type="entry name" value="HTHGNTR"/>
</dbReference>
<dbReference type="EMBL" id="CP017148">
    <property type="protein sequence ID" value="AOO85072.1"/>
    <property type="molecule type" value="Genomic_DNA"/>
</dbReference>
<gene>
    <name evidence="5" type="ORF">BHK69_30680</name>
</gene>
<keyword evidence="1" id="KW-0805">Transcription regulation</keyword>
<keyword evidence="6" id="KW-1185">Reference proteome</keyword>
<dbReference type="Pfam" id="PF00392">
    <property type="entry name" value="GntR"/>
    <property type="match status" value="1"/>
</dbReference>
<dbReference type="KEGG" id="bvv:BHK69_30680"/>
<dbReference type="Gene3D" id="1.20.120.530">
    <property type="entry name" value="GntR ligand-binding domain-like"/>
    <property type="match status" value="1"/>
</dbReference>
<dbReference type="Gene3D" id="1.10.10.10">
    <property type="entry name" value="Winged helix-like DNA-binding domain superfamily/Winged helix DNA-binding domain"/>
    <property type="match status" value="1"/>
</dbReference>
<evidence type="ECO:0000313" key="6">
    <source>
        <dbReference type="Proteomes" id="UP000094969"/>
    </source>
</evidence>
<dbReference type="Pfam" id="PF07729">
    <property type="entry name" value="FCD"/>
    <property type="match status" value="1"/>
</dbReference>
<dbReference type="SUPFAM" id="SSF48008">
    <property type="entry name" value="GntR ligand-binding domain-like"/>
    <property type="match status" value="1"/>
</dbReference>
<feature type="domain" description="HTH gntR-type" evidence="4">
    <location>
        <begin position="10"/>
        <end position="78"/>
    </location>
</feature>
<evidence type="ECO:0000256" key="3">
    <source>
        <dbReference type="ARBA" id="ARBA00023163"/>
    </source>
</evidence>
<dbReference type="InterPro" id="IPR011711">
    <property type="entry name" value="GntR_C"/>
</dbReference>
<keyword evidence="2" id="KW-0238">DNA-binding</keyword>
<name>A0A1D7UCH7_9HYPH</name>
<dbReference type="AlphaFoldDB" id="A0A1D7UCH7"/>
<dbReference type="OrthoDB" id="9805385at2"/>
<dbReference type="InterPro" id="IPR000524">
    <property type="entry name" value="Tscrpt_reg_HTH_GntR"/>
</dbReference>
<keyword evidence="3" id="KW-0804">Transcription</keyword>
<evidence type="ECO:0000313" key="5">
    <source>
        <dbReference type="EMBL" id="AOO85072.1"/>
    </source>
</evidence>
<dbReference type="RefSeq" id="WP_069694255.1">
    <property type="nucleotide sequence ID" value="NZ_CP017148.1"/>
</dbReference>
<dbReference type="InterPro" id="IPR036388">
    <property type="entry name" value="WH-like_DNA-bd_sf"/>
</dbReference>